<dbReference type="Proteomes" id="UP000184164">
    <property type="component" value="Unassembled WGS sequence"/>
</dbReference>
<feature type="transmembrane region" description="Helical" evidence="1">
    <location>
        <begin position="342"/>
        <end position="360"/>
    </location>
</feature>
<keyword evidence="3" id="KW-1185">Reference proteome</keyword>
<organism evidence="2 3">
    <name type="scientific">Mariniphaga anaerophila</name>
    <dbReference type="NCBI Taxonomy" id="1484053"/>
    <lineage>
        <taxon>Bacteria</taxon>
        <taxon>Pseudomonadati</taxon>
        <taxon>Bacteroidota</taxon>
        <taxon>Bacteroidia</taxon>
        <taxon>Marinilabiliales</taxon>
        <taxon>Prolixibacteraceae</taxon>
        <taxon>Mariniphaga</taxon>
    </lineage>
</organism>
<keyword evidence="1" id="KW-0812">Transmembrane</keyword>
<name>A0A1M4WS07_9BACT</name>
<feature type="transmembrane region" description="Helical" evidence="1">
    <location>
        <begin position="313"/>
        <end position="330"/>
    </location>
</feature>
<dbReference type="AlphaFoldDB" id="A0A1M4WS07"/>
<feature type="transmembrane region" description="Helical" evidence="1">
    <location>
        <begin position="6"/>
        <end position="24"/>
    </location>
</feature>
<evidence type="ECO:0000313" key="3">
    <source>
        <dbReference type="Proteomes" id="UP000184164"/>
    </source>
</evidence>
<dbReference type="InterPro" id="IPR008537">
    <property type="entry name" value="DUF819"/>
</dbReference>
<dbReference type="RefSeq" id="WP_072999769.1">
    <property type="nucleotide sequence ID" value="NZ_FQUM01000002.1"/>
</dbReference>
<sequence length="423" mass="46429">MWITATLILFYLLTPVLLIYLCKISDTLKRIGAVVLAYAIGLVLGNIGILPTPSEGLVKLLGGTRSYIPKEELLAVINAPGFSDSDLTYNMIAQVQESIMNYTILIALPLLLFSLNLRKWMKNAHSTIISLVLAMVSLMISVFIGYYLFAHNITESNKVTGMLIGVYTGGTPNLAAIGTALNVSPNTFILTHTYDLIIGSVALLFLMTIAQRLFNTFLPKYNFIKKAENVMQVEIEEEDTNMENYDGLFSRKNLPEVAKSLLVSIVIFAIGGGISFLVPKQSQVTWVILTITTLGLLASLIRPINKLKISFPLGMYFIIVFCLALSSMANLKNMFQIEFLELFLFVLWVVVGSMIIHVALARIFKVDTDTTIIAITALTYSPPFVPAVAMALKNKEVIIGGLTIGILGFAFGSYLGIFIGSIL</sequence>
<feature type="transmembrane region" description="Helical" evidence="1">
    <location>
        <begin position="284"/>
        <end position="301"/>
    </location>
</feature>
<dbReference type="EMBL" id="FQUM01000002">
    <property type="protein sequence ID" value="SHE83947.1"/>
    <property type="molecule type" value="Genomic_DNA"/>
</dbReference>
<protein>
    <submittedName>
        <fullName evidence="2">Uncharacterized membrane protein</fullName>
    </submittedName>
</protein>
<evidence type="ECO:0000313" key="2">
    <source>
        <dbReference type="EMBL" id="SHE83947.1"/>
    </source>
</evidence>
<feature type="transmembrane region" description="Helical" evidence="1">
    <location>
        <begin position="99"/>
        <end position="117"/>
    </location>
</feature>
<dbReference type="STRING" id="1484053.SAMN05444274_102538"/>
<gene>
    <name evidence="2" type="ORF">SAMN05444274_102538</name>
</gene>
<feature type="transmembrane region" description="Helical" evidence="1">
    <location>
        <begin position="372"/>
        <end position="392"/>
    </location>
</feature>
<evidence type="ECO:0000256" key="1">
    <source>
        <dbReference type="SAM" id="Phobius"/>
    </source>
</evidence>
<feature type="transmembrane region" description="Helical" evidence="1">
    <location>
        <begin position="31"/>
        <end position="50"/>
    </location>
</feature>
<dbReference type="OrthoDB" id="653763at2"/>
<feature type="transmembrane region" description="Helical" evidence="1">
    <location>
        <begin position="398"/>
        <end position="419"/>
    </location>
</feature>
<dbReference type="PANTHER" id="PTHR34289:SF8">
    <property type="entry name" value="DUF819 DOMAIN-CONTAINING PROTEIN"/>
    <property type="match status" value="1"/>
</dbReference>
<feature type="transmembrane region" description="Helical" evidence="1">
    <location>
        <begin position="260"/>
        <end position="278"/>
    </location>
</feature>
<feature type="transmembrane region" description="Helical" evidence="1">
    <location>
        <begin position="129"/>
        <end position="149"/>
    </location>
</feature>
<feature type="transmembrane region" description="Helical" evidence="1">
    <location>
        <begin position="196"/>
        <end position="214"/>
    </location>
</feature>
<proteinExistence type="predicted"/>
<accession>A0A1M4WS07</accession>
<dbReference type="Pfam" id="PF05684">
    <property type="entry name" value="DUF819"/>
    <property type="match status" value="1"/>
</dbReference>
<dbReference type="PANTHER" id="PTHR34289">
    <property type="entry name" value="PROTEIN, PUTATIVE (DUF819)-RELATED"/>
    <property type="match status" value="1"/>
</dbReference>
<keyword evidence="1" id="KW-1133">Transmembrane helix</keyword>
<keyword evidence="1" id="KW-0472">Membrane</keyword>
<reference evidence="2 3" key="1">
    <citation type="submission" date="2016-11" db="EMBL/GenBank/DDBJ databases">
        <authorList>
            <person name="Jaros S."/>
            <person name="Januszkiewicz K."/>
            <person name="Wedrychowicz H."/>
        </authorList>
    </citation>
    <scope>NUCLEOTIDE SEQUENCE [LARGE SCALE GENOMIC DNA]</scope>
    <source>
        <strain evidence="2 3">DSM 26910</strain>
    </source>
</reference>